<reference evidence="1 2" key="1">
    <citation type="journal article" date="2019" name="Mol. Ecol. Resour.">
        <title>Chromosome-level genome assembly of Triplophysa tibetana, a fish adapted to the harsh high-altitude environment of the Tibetan Plateau.</title>
        <authorList>
            <person name="Yang X."/>
            <person name="Liu H."/>
            <person name="Ma Z."/>
            <person name="Zou Y."/>
            <person name="Zou M."/>
            <person name="Mao Y."/>
            <person name="Li X."/>
            <person name="Wang H."/>
            <person name="Chen T."/>
            <person name="Wang W."/>
            <person name="Yang R."/>
        </authorList>
    </citation>
    <scope>NUCLEOTIDE SEQUENCE [LARGE SCALE GENOMIC DNA]</scope>
    <source>
        <strain evidence="1">TTIB1903HZAU</strain>
        <tissue evidence="1">Muscle</tissue>
    </source>
</reference>
<evidence type="ECO:0000313" key="1">
    <source>
        <dbReference type="EMBL" id="KAA0715542.1"/>
    </source>
</evidence>
<keyword evidence="1" id="KW-0547">Nucleotide-binding</keyword>
<gene>
    <name evidence="1" type="ORF">E1301_Tti010080</name>
</gene>
<keyword evidence="2" id="KW-1185">Reference proteome</keyword>
<comment type="caution">
    <text evidence="1">The sequence shown here is derived from an EMBL/GenBank/DDBJ whole genome shotgun (WGS) entry which is preliminary data.</text>
</comment>
<accession>A0A5A9P0F0</accession>
<dbReference type="GO" id="GO:0005524">
    <property type="term" value="F:ATP binding"/>
    <property type="evidence" value="ECO:0007669"/>
    <property type="project" value="UniProtKB-KW"/>
</dbReference>
<organism evidence="1 2">
    <name type="scientific">Triplophysa tibetana</name>
    <dbReference type="NCBI Taxonomy" id="1572043"/>
    <lineage>
        <taxon>Eukaryota</taxon>
        <taxon>Metazoa</taxon>
        <taxon>Chordata</taxon>
        <taxon>Craniata</taxon>
        <taxon>Vertebrata</taxon>
        <taxon>Euteleostomi</taxon>
        <taxon>Actinopterygii</taxon>
        <taxon>Neopterygii</taxon>
        <taxon>Teleostei</taxon>
        <taxon>Ostariophysi</taxon>
        <taxon>Cypriniformes</taxon>
        <taxon>Nemacheilidae</taxon>
        <taxon>Triplophysa</taxon>
    </lineage>
</organism>
<sequence length="1462" mass="161922">MLLLGYVAPRNLPSTGFFPFLQTLMCSTDSHCTNKSYITQGQSKTVWNTGHRRRRDVQSHSLPSLLPDLPPLAHLQKGGLFHSILKRDTANQPELLDLWDRILNSSLKSQPNVTSVMEALNNTVLVDQSIEAVWDSVSVLKNSICNFSITAMNISNSAQVDPFTYGLINFCRSNNTVLEASLITLNQVGWQVFLNNPEEVLQAVGESVVVVDTLQEEKSVWDFLLGLPDLFLKPTDKEKLKTGAVELGNLKKVLSFVQKIFPEANLSASVVDPVIDKAIGFFNYTSSWQGRDTYIKLSDVLTQSSIDPLASEIKDLISQMQIPLEKIQVLLIEEDFNMFLCNNSITAAYCWSWEVGQIFQAIHKGKVAQQVLVAWSQSSSSADIAFAKEMVSNILGLISPASSQALFKHIRSSRSTSDAQPQSLGEKIFLGISNAAFDLLRGLPGWEYIQTFMMAGHSSMQMARVAMEVQMPFLNIVLKDTKILQEVFLSLAQNETVANALADHVIDSIEQTLIKVFKGNTNCSELYAPWAWMSAYTSVNPELWNTLICSENNTWVEKMLMTSLNPVTEKVEQLVGIVYGSVKYNVTPSVILSEWHTVSATSMVYGTALQNLVTKLGQTNLTAWMSAHIPVHLSQILMTRGLETLKTISPQLEQSYLWPSMEPYLHMAYWIMTYQPNLTSSPNCTLQSYAFTCKTNFTWETFVTSIQTLIAEISSNPASLLRPIQGTMAFLQSVYDDRYMALLQQVLASNSSPLFTNDTLAMSAKGLLLNLINTVDKEIRLLSNIEFTEQFKTQISHSLLNDIMASLGLGQLENILSDGLPISSLDPVVQNILQFLRNDSFLMLRNEGEFAVLIEILRQLGTVLPSQQQNQVEAVLNYTHALIGDLKICSAIGQDCVGDTQKVFELLNLTVSLLPDKPFNSLALNGNMTLSVVGDVLSLVLPWSMSVPAESTSEIVKKVQHLLHQIYASSNGNITSINDALQASNLTLSELEQVLNAINRYNGSAFNNILHLSVENMIVQTPQCLINQSIDSSQRPLYGEADCVLQFIQSAVALLPVPEDVQTAIGYWLSITAAELKNFPSPETNPLGLTEEVLTTILSTVRQNLQRFHVDNVTVIKGELDILEDLLRISFRERYPYHTINSTLLAHGDSAQKVYGEITMWYLSKLGNATSGSTFAEILQPLIHMAKMQVDLINAETQLNTLAMNQIQNLTAHVKLPLDGEDLTQVANAIMTILQGELGLIKTNLEIQQVFLDFVGSPMNAHIPDVIDAQIMTYLNLTKDWITNPQLTAALGRIFQWDISSLDITTPGMDLEHLIQAMSPLLYLEDQTLLAVVEQVSQSVNYAIHLANSDGGLQSENFTNSIINAMSVVLERISNETGGLPQDGIDNILGAFHGSLQLILNPNMGNAQAGNITQEIIKQVDEIVHALLPVEATEVLGPITNSILIYWQTISQPGGPDKWNEV</sequence>
<proteinExistence type="predicted"/>
<dbReference type="Proteomes" id="UP000324632">
    <property type="component" value="Chromosome 10"/>
</dbReference>
<protein>
    <submittedName>
        <fullName evidence="1">ATP-binding cassette sub-family A member 12</fullName>
    </submittedName>
</protein>
<keyword evidence="1" id="KW-0067">ATP-binding</keyword>
<evidence type="ECO:0000313" key="2">
    <source>
        <dbReference type="Proteomes" id="UP000324632"/>
    </source>
</evidence>
<name>A0A5A9P0F0_9TELE</name>
<dbReference type="EMBL" id="SOYY01000010">
    <property type="protein sequence ID" value="KAA0715542.1"/>
    <property type="molecule type" value="Genomic_DNA"/>
</dbReference>